<dbReference type="GO" id="GO:0008233">
    <property type="term" value="F:peptidase activity"/>
    <property type="evidence" value="ECO:0007669"/>
    <property type="project" value="UniProtKB-KW"/>
</dbReference>
<evidence type="ECO:0000313" key="2">
    <source>
        <dbReference type="Proteomes" id="UP000198211"/>
    </source>
</evidence>
<protein>
    <submittedName>
        <fullName evidence="1">Eukaryotic/viral aspartic protease</fullName>
    </submittedName>
</protein>
<keyword evidence="1" id="KW-0645">Protease</keyword>
<organism evidence="1 2">
    <name type="scientific">Phytophthora megakarya</name>
    <dbReference type="NCBI Taxonomy" id="4795"/>
    <lineage>
        <taxon>Eukaryota</taxon>
        <taxon>Sar</taxon>
        <taxon>Stramenopiles</taxon>
        <taxon>Oomycota</taxon>
        <taxon>Peronosporomycetes</taxon>
        <taxon>Peronosporales</taxon>
        <taxon>Peronosporaceae</taxon>
        <taxon>Phytophthora</taxon>
    </lineage>
</organism>
<gene>
    <name evidence="1" type="ORF">PHMEG_00041944</name>
</gene>
<proteinExistence type="predicted"/>
<dbReference type="AlphaFoldDB" id="A0A225UA03"/>
<accession>A0A225UA03</accession>
<evidence type="ECO:0000313" key="1">
    <source>
        <dbReference type="EMBL" id="OWY90087.1"/>
    </source>
</evidence>
<reference evidence="2" key="1">
    <citation type="submission" date="2017-03" db="EMBL/GenBank/DDBJ databases">
        <title>Phytopthora megakarya and P. palmivora, two closely related causual agents of cacao black pod achieved similar genome size and gene model numbers by different mechanisms.</title>
        <authorList>
            <person name="Ali S."/>
            <person name="Shao J."/>
            <person name="Larry D.J."/>
            <person name="Kronmiller B."/>
            <person name="Shen D."/>
            <person name="Strem M.D."/>
            <person name="Melnick R.L."/>
            <person name="Guiltinan M.J."/>
            <person name="Tyler B.M."/>
            <person name="Meinhardt L.W."/>
            <person name="Bailey B.A."/>
        </authorList>
    </citation>
    <scope>NUCLEOTIDE SEQUENCE [LARGE SCALE GENOMIC DNA]</scope>
    <source>
        <strain evidence="2">zdho120</strain>
    </source>
</reference>
<dbReference type="Proteomes" id="UP000198211">
    <property type="component" value="Unassembled WGS sequence"/>
</dbReference>
<keyword evidence="1" id="KW-0378">Hydrolase</keyword>
<name>A0A225UA03_9STRA</name>
<dbReference type="EMBL" id="NBNE01023933">
    <property type="protein sequence ID" value="OWY90087.1"/>
    <property type="molecule type" value="Genomic_DNA"/>
</dbReference>
<dbReference type="GO" id="GO:0006508">
    <property type="term" value="P:proteolysis"/>
    <property type="evidence" value="ECO:0007669"/>
    <property type="project" value="UniProtKB-KW"/>
</dbReference>
<keyword evidence="2" id="KW-1185">Reference proteome</keyword>
<sequence>MTGDKVCALFGDLMAGPERQTSWTELTDQFRVQYCGKGVSMASRYYHASKHVDEMPLEYLYRLNVAGMRAKIRYSDGTPEEKREHVELFINTLGAQEQELAARLTLMEVPQKKLRTRQRGLVHQKKTLFGSNRFRQQTPAPTPIRAVHAVQVATDDYDSGREEDFDEDRICDQDRDDEERAKLFVKGTRHSRKTCAETSTRGKRFTIDQDVGTVDRDVTMRETAGKYAGQHPTDRCLRACKACGDVHEAGKCSLEEFFNQLRQWYDPQKHAGMLPPTAEKKLN</sequence>
<comment type="caution">
    <text evidence="1">The sequence shown here is derived from an EMBL/GenBank/DDBJ whole genome shotgun (WGS) entry which is preliminary data.</text>
</comment>